<reference evidence="2 3" key="1">
    <citation type="submission" date="2015-01" db="EMBL/GenBank/DDBJ databases">
        <title>Enhanced salinomycin production by adjusting the supply of polyketide extender units in Streptomyce albus DSM 41398.</title>
        <authorList>
            <person name="Lu C."/>
        </authorList>
    </citation>
    <scope>NUCLEOTIDE SEQUENCE [LARGE SCALE GENOMIC DNA]</scope>
    <source>
        <strain evidence="3">ATCC 21838 / DSM 41398 / FERM P-419 / JCM 4703 / NBRC 107858</strain>
    </source>
</reference>
<dbReference type="KEGG" id="sals:SLNWT_3020"/>
<accession>A0A0B5EXM9</accession>
<evidence type="ECO:0000256" key="1">
    <source>
        <dbReference type="SAM" id="MobiDB-lite"/>
    </source>
</evidence>
<feature type="compositionally biased region" description="Basic and acidic residues" evidence="1">
    <location>
        <begin position="1"/>
        <end position="20"/>
    </location>
</feature>
<name>A0A0B5EXM9_STRA4</name>
<dbReference type="EMBL" id="CP010519">
    <property type="protein sequence ID" value="AJE83396.1"/>
    <property type="molecule type" value="Genomic_DNA"/>
</dbReference>
<sequence length="39" mass="4541">MTVREVRREVRTVRGRDRTAARRRRSARCPGNCRVSGRG</sequence>
<keyword evidence="3" id="KW-1185">Reference proteome</keyword>
<proteinExistence type="predicted"/>
<dbReference type="AlphaFoldDB" id="A0A0B5EXM9"/>
<organism evidence="2 3">
    <name type="scientific">Streptomyces albus (strain ATCC 21838 / DSM 41398 / FERM P-419 / JCM 4703 / NBRC 107858)</name>
    <dbReference type="NCBI Taxonomy" id="1081613"/>
    <lineage>
        <taxon>Bacteria</taxon>
        <taxon>Bacillati</taxon>
        <taxon>Actinomycetota</taxon>
        <taxon>Actinomycetes</taxon>
        <taxon>Kitasatosporales</taxon>
        <taxon>Streptomycetaceae</taxon>
        <taxon>Streptomyces</taxon>
    </lineage>
</organism>
<protein>
    <submittedName>
        <fullName evidence="2">Uncharacterized protein</fullName>
    </submittedName>
</protein>
<evidence type="ECO:0000313" key="3">
    <source>
        <dbReference type="Proteomes" id="UP000031523"/>
    </source>
</evidence>
<feature type="region of interest" description="Disordered" evidence="1">
    <location>
        <begin position="1"/>
        <end position="39"/>
    </location>
</feature>
<dbReference type="Proteomes" id="UP000031523">
    <property type="component" value="Chromosome"/>
</dbReference>
<evidence type="ECO:0000313" key="2">
    <source>
        <dbReference type="EMBL" id="AJE83396.1"/>
    </source>
</evidence>
<gene>
    <name evidence="2" type="ORF">SLNWT_3020</name>
</gene>